<evidence type="ECO:0000313" key="2">
    <source>
        <dbReference type="EMBL" id="WFD39748.1"/>
    </source>
</evidence>
<dbReference type="EMBL" id="CP119961">
    <property type="protein sequence ID" value="WFD39748.1"/>
    <property type="molecule type" value="Genomic_DNA"/>
</dbReference>
<sequence length="252" mass="27306">MAASPTPIPEPRNRGSDPLDIPNLSAHASAAGARSPLASWTAGSLGPGRSPPKYFTPHSASIASQWQHARQNSFSKTTAQGRASQPQTPEVETNAASAPTHRSGPWPTFSRYEIPKPREPSSNNTTGTPFTSLYRQLSNSRRTPPSQTASADAAGFSSSFGSSLSESPSTPQPMPEPEYSSSRRYAERLEHVDADGMWSQPVSLKPSHTPIAEPKEEVPSFRRSLQRHLSIDGKRKPSPMSERLLMGHLDTQ</sequence>
<feature type="compositionally biased region" description="Polar residues" evidence="1">
    <location>
        <begin position="120"/>
        <end position="148"/>
    </location>
</feature>
<proteinExistence type="predicted"/>
<dbReference type="RefSeq" id="XP_060122645.1">
    <property type="nucleotide sequence ID" value="XM_060266662.1"/>
</dbReference>
<evidence type="ECO:0000256" key="1">
    <source>
        <dbReference type="SAM" id="MobiDB-lite"/>
    </source>
</evidence>
<accession>A0AAF0JAS1</accession>
<feature type="compositionally biased region" description="Polar residues" evidence="1">
    <location>
        <begin position="58"/>
        <end position="97"/>
    </location>
</feature>
<organism evidence="2 3">
    <name type="scientific">Malassezia japonica</name>
    <dbReference type="NCBI Taxonomy" id="223818"/>
    <lineage>
        <taxon>Eukaryota</taxon>
        <taxon>Fungi</taxon>
        <taxon>Dikarya</taxon>
        <taxon>Basidiomycota</taxon>
        <taxon>Ustilaginomycotina</taxon>
        <taxon>Malasseziomycetes</taxon>
        <taxon>Malasseziales</taxon>
        <taxon>Malasseziaceae</taxon>
        <taxon>Malassezia</taxon>
    </lineage>
</organism>
<dbReference type="Proteomes" id="UP001217754">
    <property type="component" value="Chromosome 4"/>
</dbReference>
<feature type="compositionally biased region" description="Pro residues" evidence="1">
    <location>
        <begin position="1"/>
        <end position="10"/>
    </location>
</feature>
<feature type="region of interest" description="Disordered" evidence="1">
    <location>
        <begin position="1"/>
        <end position="252"/>
    </location>
</feature>
<feature type="compositionally biased region" description="Basic and acidic residues" evidence="1">
    <location>
        <begin position="184"/>
        <end position="194"/>
    </location>
</feature>
<protein>
    <submittedName>
        <fullName evidence="2">Uncharacterized protein</fullName>
    </submittedName>
</protein>
<keyword evidence="3" id="KW-1185">Reference proteome</keyword>
<reference evidence="2" key="1">
    <citation type="submission" date="2023-03" db="EMBL/GenBank/DDBJ databases">
        <title>Mating type loci evolution in Malassezia.</title>
        <authorList>
            <person name="Coelho M.A."/>
        </authorList>
    </citation>
    <scope>NUCLEOTIDE SEQUENCE</scope>
    <source>
        <strain evidence="2">CBS 9431</strain>
    </source>
</reference>
<evidence type="ECO:0000313" key="3">
    <source>
        <dbReference type="Proteomes" id="UP001217754"/>
    </source>
</evidence>
<dbReference type="AlphaFoldDB" id="A0AAF0JAS1"/>
<name>A0AAF0JAS1_9BASI</name>
<gene>
    <name evidence="2" type="ORF">MJAP1_002729</name>
</gene>
<dbReference type="GeneID" id="85226380"/>
<feature type="compositionally biased region" description="Low complexity" evidence="1">
    <location>
        <begin position="149"/>
        <end position="169"/>
    </location>
</feature>